<name>A0A7H4MB25_KLEVA</name>
<sequence length="418" mass="45769">MQLYRAEMPGPLKDNKMRPRIAETAKTLWLIYVLLTIACALALWFAGMPAFDAIGHSFATIAIGGFSTHDASVGYFNSPMINSIIAIFLLISGCNYGLHFSLLSGRSLKVYWRDPEFRMFIGVQLTLVIICTLVLWLHNVYGSVLTTLNQAFFQVVSMATTAGFTTDSIARWPLFLPVLLLCSAFIGGCAGSTGGGLKVIRILLLFKQGNRELKRLVHPNAVYSIKLGNRALPERILEAVWGFFSAYALVFIISMLAIIATGVDDFSAFASVVATLNNLGPGLGVVADNFATMNPVAKWILIANMLFGRLEVFTLLVLFTPHFLARITGVLVKTLILFSTRDGQTREIASFLASELKELGIDADTLNLNRTDVVEWHHYDRVVIGASIRYGHFHPAVDRFVKKASGIIAGAAGSILLC</sequence>
<evidence type="ECO:0000259" key="13">
    <source>
        <dbReference type="PROSITE" id="PS50902"/>
    </source>
</evidence>
<evidence type="ECO:0000256" key="10">
    <source>
        <dbReference type="ARBA" id="ARBA00023065"/>
    </source>
</evidence>
<evidence type="ECO:0000256" key="6">
    <source>
        <dbReference type="ARBA" id="ARBA00022630"/>
    </source>
</evidence>
<evidence type="ECO:0000256" key="4">
    <source>
        <dbReference type="ARBA" id="ARBA00022448"/>
    </source>
</evidence>
<dbReference type="Pfam" id="PF02386">
    <property type="entry name" value="TrkH"/>
    <property type="match status" value="1"/>
</dbReference>
<gene>
    <name evidence="14" type="primary">trkG</name>
    <name evidence="14" type="ORF">NCTC9177_01329</name>
</gene>
<keyword evidence="4" id="KW-0813">Transport</keyword>
<feature type="transmembrane region" description="Helical" evidence="12">
    <location>
        <begin position="299"/>
        <end position="317"/>
    </location>
</feature>
<feature type="transmembrane region" description="Helical" evidence="12">
    <location>
        <begin position="239"/>
        <end position="260"/>
    </location>
</feature>
<evidence type="ECO:0000313" key="14">
    <source>
        <dbReference type="EMBL" id="STS87525.1"/>
    </source>
</evidence>
<evidence type="ECO:0000256" key="7">
    <source>
        <dbReference type="ARBA" id="ARBA00022643"/>
    </source>
</evidence>
<dbReference type="PROSITE" id="PS50902">
    <property type="entry name" value="FLAVODOXIN_LIKE"/>
    <property type="match status" value="1"/>
</dbReference>
<dbReference type="InterPro" id="IPR008254">
    <property type="entry name" value="Flavodoxin/NO_synth"/>
</dbReference>
<keyword evidence="5" id="KW-1003">Cell membrane</keyword>
<feature type="transmembrane region" description="Helical" evidence="12">
    <location>
        <begin position="119"/>
        <end position="138"/>
    </location>
</feature>
<keyword evidence="9 12" id="KW-1133">Transmembrane helix</keyword>
<dbReference type="InterPro" id="IPR001226">
    <property type="entry name" value="Flavodoxin_CS"/>
</dbReference>
<dbReference type="EMBL" id="UGKR01000003">
    <property type="protein sequence ID" value="STS87525.1"/>
    <property type="molecule type" value="Genomic_DNA"/>
</dbReference>
<evidence type="ECO:0000256" key="9">
    <source>
        <dbReference type="ARBA" id="ARBA00022989"/>
    </source>
</evidence>
<dbReference type="PANTHER" id="PTHR32024">
    <property type="entry name" value="TRK SYSTEM POTASSIUM UPTAKE PROTEIN TRKG-RELATED"/>
    <property type="match status" value="1"/>
</dbReference>
<dbReference type="SUPFAM" id="SSF52218">
    <property type="entry name" value="Flavoproteins"/>
    <property type="match status" value="1"/>
</dbReference>
<evidence type="ECO:0000256" key="12">
    <source>
        <dbReference type="SAM" id="Phobius"/>
    </source>
</evidence>
<dbReference type="GO" id="GO:0030001">
    <property type="term" value="P:metal ion transport"/>
    <property type="evidence" value="ECO:0007669"/>
    <property type="project" value="UniProtKB-ARBA"/>
</dbReference>
<keyword evidence="7" id="KW-0288">FMN</keyword>
<dbReference type="Proteomes" id="UP000254545">
    <property type="component" value="Unassembled WGS sequence"/>
</dbReference>
<feature type="transmembrane region" description="Helical" evidence="12">
    <location>
        <begin position="80"/>
        <end position="98"/>
    </location>
</feature>
<evidence type="ECO:0000256" key="1">
    <source>
        <dbReference type="ARBA" id="ARBA00001917"/>
    </source>
</evidence>
<dbReference type="GO" id="GO:0005886">
    <property type="term" value="C:plasma membrane"/>
    <property type="evidence" value="ECO:0007669"/>
    <property type="project" value="UniProtKB-SubCell"/>
</dbReference>
<keyword evidence="6" id="KW-0285">Flavoprotein</keyword>
<protein>
    <submittedName>
        <fullName evidence="14">Potassium uptake protein TrkH</fullName>
    </submittedName>
</protein>
<dbReference type="Pfam" id="PF12724">
    <property type="entry name" value="Flavodoxin_5"/>
    <property type="match status" value="1"/>
</dbReference>
<feature type="transmembrane region" description="Helical" evidence="12">
    <location>
        <begin position="27"/>
        <end position="47"/>
    </location>
</feature>
<evidence type="ECO:0000256" key="8">
    <source>
        <dbReference type="ARBA" id="ARBA00022692"/>
    </source>
</evidence>
<feature type="domain" description="Flavodoxin-like" evidence="13">
    <location>
        <begin position="334"/>
        <end position="418"/>
    </location>
</feature>
<dbReference type="AlphaFoldDB" id="A0A7H4MB25"/>
<keyword evidence="11 12" id="KW-0472">Membrane</keyword>
<evidence type="ECO:0000256" key="2">
    <source>
        <dbReference type="ARBA" id="ARBA00004651"/>
    </source>
</evidence>
<feature type="transmembrane region" description="Helical" evidence="12">
    <location>
        <begin position="266"/>
        <end position="287"/>
    </location>
</feature>
<comment type="cofactor">
    <cofactor evidence="1">
        <name>FMN</name>
        <dbReference type="ChEBI" id="CHEBI:58210"/>
    </cofactor>
</comment>
<keyword evidence="10" id="KW-0406">Ion transport</keyword>
<dbReference type="InterPro" id="IPR029039">
    <property type="entry name" value="Flavoprotein-like_sf"/>
</dbReference>
<proteinExistence type="inferred from homology"/>
<dbReference type="InterPro" id="IPR026816">
    <property type="entry name" value="Flavodoxin_dom"/>
</dbReference>
<reference evidence="14 15" key="1">
    <citation type="submission" date="2018-06" db="EMBL/GenBank/DDBJ databases">
        <authorList>
            <consortium name="Pathogen Informatics"/>
            <person name="Doyle S."/>
        </authorList>
    </citation>
    <scope>NUCLEOTIDE SEQUENCE [LARGE SCALE GENOMIC DNA]</scope>
    <source>
        <strain evidence="14 15">NCTC9177</strain>
    </source>
</reference>
<dbReference type="GO" id="GO:0010181">
    <property type="term" value="F:FMN binding"/>
    <property type="evidence" value="ECO:0007669"/>
    <property type="project" value="InterPro"/>
</dbReference>
<dbReference type="GO" id="GO:0008324">
    <property type="term" value="F:monoatomic cation transmembrane transporter activity"/>
    <property type="evidence" value="ECO:0007669"/>
    <property type="project" value="InterPro"/>
</dbReference>
<keyword evidence="8 12" id="KW-0812">Transmembrane</keyword>
<feature type="transmembrane region" description="Helical" evidence="12">
    <location>
        <begin position="174"/>
        <end position="206"/>
    </location>
</feature>
<evidence type="ECO:0000256" key="5">
    <source>
        <dbReference type="ARBA" id="ARBA00022475"/>
    </source>
</evidence>
<evidence type="ECO:0000256" key="3">
    <source>
        <dbReference type="ARBA" id="ARBA00009137"/>
    </source>
</evidence>
<accession>A0A7H4MB25</accession>
<evidence type="ECO:0000313" key="15">
    <source>
        <dbReference type="Proteomes" id="UP000254545"/>
    </source>
</evidence>
<dbReference type="Gene3D" id="3.40.50.360">
    <property type="match status" value="1"/>
</dbReference>
<evidence type="ECO:0000256" key="11">
    <source>
        <dbReference type="ARBA" id="ARBA00023136"/>
    </source>
</evidence>
<comment type="similarity">
    <text evidence="3">Belongs to the TrkH potassium transport family.</text>
</comment>
<organism evidence="14 15">
    <name type="scientific">Klebsiella variicola</name>
    <dbReference type="NCBI Taxonomy" id="244366"/>
    <lineage>
        <taxon>Bacteria</taxon>
        <taxon>Pseudomonadati</taxon>
        <taxon>Pseudomonadota</taxon>
        <taxon>Gammaproteobacteria</taxon>
        <taxon>Enterobacterales</taxon>
        <taxon>Enterobacteriaceae</taxon>
        <taxon>Klebsiella/Raoultella group</taxon>
        <taxon>Klebsiella</taxon>
        <taxon>Klebsiella pneumoniae complex</taxon>
    </lineage>
</organism>
<dbReference type="InterPro" id="IPR003445">
    <property type="entry name" value="Cat_transpt"/>
</dbReference>
<dbReference type="PANTHER" id="PTHR32024:SF2">
    <property type="entry name" value="TRK SYSTEM POTASSIUM UPTAKE PROTEIN TRKG-RELATED"/>
    <property type="match status" value="1"/>
</dbReference>
<dbReference type="PROSITE" id="PS00201">
    <property type="entry name" value="FLAVODOXIN"/>
    <property type="match status" value="1"/>
</dbReference>
<dbReference type="GO" id="GO:0009055">
    <property type="term" value="F:electron transfer activity"/>
    <property type="evidence" value="ECO:0007669"/>
    <property type="project" value="InterPro"/>
</dbReference>
<comment type="caution">
    <text evidence="14">The sequence shown here is derived from an EMBL/GenBank/DDBJ whole genome shotgun (WGS) entry which is preliminary data.</text>
</comment>
<comment type="subcellular location">
    <subcellularLocation>
        <location evidence="2">Cell membrane</location>
        <topology evidence="2">Multi-pass membrane protein</topology>
    </subcellularLocation>
</comment>